<evidence type="ECO:0000259" key="10">
    <source>
        <dbReference type="Pfam" id="PF20255"/>
    </source>
</evidence>
<keyword evidence="5" id="KW-0378">Hydrolase</keyword>
<keyword evidence="6" id="KW-0788">Thiol protease</keyword>
<evidence type="ECO:0000256" key="6">
    <source>
        <dbReference type="ARBA" id="ARBA00022807"/>
    </source>
</evidence>
<dbReference type="EC" id="3.4.19.12" evidence="2"/>
<dbReference type="PANTHER" id="PTHR13367">
    <property type="entry name" value="UBIQUITIN THIOESTERASE"/>
    <property type="match status" value="1"/>
</dbReference>
<feature type="region of interest" description="Disordered" evidence="7">
    <location>
        <begin position="1789"/>
        <end position="1812"/>
    </location>
</feature>
<feature type="region of interest" description="Disordered" evidence="7">
    <location>
        <begin position="1837"/>
        <end position="1875"/>
    </location>
</feature>
<evidence type="ECO:0000313" key="12">
    <source>
        <dbReference type="Proteomes" id="UP001275084"/>
    </source>
</evidence>
<evidence type="ECO:0000313" key="11">
    <source>
        <dbReference type="EMBL" id="KAK3353831.1"/>
    </source>
</evidence>
<gene>
    <name evidence="11" type="ORF">B0T25DRAFT_632188</name>
</gene>
<dbReference type="GO" id="GO:0004843">
    <property type="term" value="F:cysteine-type deubiquitinase activity"/>
    <property type="evidence" value="ECO:0007669"/>
    <property type="project" value="UniProtKB-EC"/>
</dbReference>
<evidence type="ECO:0000256" key="2">
    <source>
        <dbReference type="ARBA" id="ARBA00012759"/>
    </source>
</evidence>
<feature type="region of interest" description="Disordered" evidence="7">
    <location>
        <begin position="3126"/>
        <end position="3150"/>
    </location>
</feature>
<evidence type="ECO:0000259" key="8">
    <source>
        <dbReference type="Pfam" id="PF12340"/>
    </source>
</evidence>
<dbReference type="Pfam" id="PF20255">
    <property type="entry name" value="DUF6606"/>
    <property type="match status" value="1"/>
</dbReference>
<accession>A0AAJ0HJF8</accession>
<evidence type="ECO:0000256" key="5">
    <source>
        <dbReference type="ARBA" id="ARBA00022801"/>
    </source>
</evidence>
<evidence type="ECO:0000256" key="1">
    <source>
        <dbReference type="ARBA" id="ARBA00000707"/>
    </source>
</evidence>
<evidence type="ECO:0000256" key="3">
    <source>
        <dbReference type="ARBA" id="ARBA00022670"/>
    </source>
</evidence>
<dbReference type="PANTHER" id="PTHR13367:SF33">
    <property type="entry name" value="P-LOOP CONTAINING NUCLEOSIDE TRIPHOSPHATE HYDROLASE PROTEIN"/>
    <property type="match status" value="1"/>
</dbReference>
<reference evidence="11" key="1">
    <citation type="journal article" date="2023" name="Mol. Phylogenet. Evol.">
        <title>Genome-scale phylogeny and comparative genomics of the fungal order Sordariales.</title>
        <authorList>
            <person name="Hensen N."/>
            <person name="Bonometti L."/>
            <person name="Westerberg I."/>
            <person name="Brannstrom I.O."/>
            <person name="Guillou S."/>
            <person name="Cros-Aarteil S."/>
            <person name="Calhoun S."/>
            <person name="Haridas S."/>
            <person name="Kuo A."/>
            <person name="Mondo S."/>
            <person name="Pangilinan J."/>
            <person name="Riley R."/>
            <person name="LaButti K."/>
            <person name="Andreopoulos B."/>
            <person name="Lipzen A."/>
            <person name="Chen C."/>
            <person name="Yan M."/>
            <person name="Daum C."/>
            <person name="Ng V."/>
            <person name="Clum A."/>
            <person name="Steindorff A."/>
            <person name="Ohm R.A."/>
            <person name="Martin F."/>
            <person name="Silar P."/>
            <person name="Natvig D.O."/>
            <person name="Lalanne C."/>
            <person name="Gautier V."/>
            <person name="Ament-Velasquez S.L."/>
            <person name="Kruys A."/>
            <person name="Hutchinson M.I."/>
            <person name="Powell A.J."/>
            <person name="Barry K."/>
            <person name="Miller A.N."/>
            <person name="Grigoriev I.V."/>
            <person name="Debuchy R."/>
            <person name="Gladieux P."/>
            <person name="Hiltunen Thoren M."/>
            <person name="Johannesson H."/>
        </authorList>
    </citation>
    <scope>NUCLEOTIDE SEQUENCE</scope>
    <source>
        <strain evidence="11">CBS 955.72</strain>
    </source>
</reference>
<dbReference type="InterPro" id="IPR022105">
    <property type="entry name" value="DUF3645"/>
</dbReference>
<keyword evidence="3" id="KW-0645">Protease</keyword>
<organism evidence="11 12">
    <name type="scientific">Lasiosphaeria hispida</name>
    <dbReference type="NCBI Taxonomy" id="260671"/>
    <lineage>
        <taxon>Eukaryota</taxon>
        <taxon>Fungi</taxon>
        <taxon>Dikarya</taxon>
        <taxon>Ascomycota</taxon>
        <taxon>Pezizomycotina</taxon>
        <taxon>Sordariomycetes</taxon>
        <taxon>Sordariomycetidae</taxon>
        <taxon>Sordariales</taxon>
        <taxon>Lasiosphaeriaceae</taxon>
        <taxon>Lasiosphaeria</taxon>
    </lineage>
</organism>
<keyword evidence="12" id="KW-1185">Reference proteome</keyword>
<dbReference type="Pfam" id="PF12359">
    <property type="entry name" value="DUF3645"/>
    <property type="match status" value="1"/>
</dbReference>
<dbReference type="InterPro" id="IPR022099">
    <property type="entry name" value="DUF3638"/>
</dbReference>
<name>A0AAJ0HJF8_9PEZI</name>
<feature type="domain" description="DUF3638" evidence="8">
    <location>
        <begin position="2034"/>
        <end position="2257"/>
    </location>
</feature>
<keyword evidence="4" id="KW-0833">Ubl conjugation pathway</keyword>
<dbReference type="EMBL" id="JAUIQD010000004">
    <property type="protein sequence ID" value="KAK3353831.1"/>
    <property type="molecule type" value="Genomic_DNA"/>
</dbReference>
<dbReference type="Pfam" id="PF12340">
    <property type="entry name" value="DUF3638"/>
    <property type="match status" value="1"/>
</dbReference>
<dbReference type="GO" id="GO:0006508">
    <property type="term" value="P:proteolysis"/>
    <property type="evidence" value="ECO:0007669"/>
    <property type="project" value="UniProtKB-KW"/>
</dbReference>
<dbReference type="InterPro" id="IPR027417">
    <property type="entry name" value="P-loop_NTPase"/>
</dbReference>
<reference evidence="11" key="2">
    <citation type="submission" date="2023-06" db="EMBL/GenBank/DDBJ databases">
        <authorList>
            <consortium name="Lawrence Berkeley National Laboratory"/>
            <person name="Haridas S."/>
            <person name="Hensen N."/>
            <person name="Bonometti L."/>
            <person name="Westerberg I."/>
            <person name="Brannstrom I.O."/>
            <person name="Guillou S."/>
            <person name="Cros-Aarteil S."/>
            <person name="Calhoun S."/>
            <person name="Kuo A."/>
            <person name="Mondo S."/>
            <person name="Pangilinan J."/>
            <person name="Riley R."/>
            <person name="Labutti K."/>
            <person name="Andreopoulos B."/>
            <person name="Lipzen A."/>
            <person name="Chen C."/>
            <person name="Yanf M."/>
            <person name="Daum C."/>
            <person name="Ng V."/>
            <person name="Clum A."/>
            <person name="Steindorff A."/>
            <person name="Ohm R."/>
            <person name="Martin F."/>
            <person name="Silar P."/>
            <person name="Natvig D."/>
            <person name="Lalanne C."/>
            <person name="Gautier V."/>
            <person name="Ament-Velasquez S.L."/>
            <person name="Kruys A."/>
            <person name="Hutchinson M.I."/>
            <person name="Powell A.J."/>
            <person name="Barry K."/>
            <person name="Miller A.N."/>
            <person name="Grigoriev I.V."/>
            <person name="Debuchy R."/>
            <person name="Gladieux P."/>
            <person name="Thoren M.H."/>
            <person name="Johannesson H."/>
        </authorList>
    </citation>
    <scope>NUCLEOTIDE SEQUENCE</scope>
    <source>
        <strain evidence="11">CBS 955.72</strain>
    </source>
</reference>
<comment type="catalytic activity">
    <reaction evidence="1">
        <text>Thiol-dependent hydrolysis of ester, thioester, amide, peptide and isopeptide bonds formed by the C-terminal Gly of ubiquitin (a 76-residue protein attached to proteins as an intracellular targeting signal).</text>
        <dbReference type="EC" id="3.4.19.12"/>
    </reaction>
</comment>
<dbReference type="Proteomes" id="UP001275084">
    <property type="component" value="Unassembled WGS sequence"/>
</dbReference>
<sequence length="3150" mass="350894">MASLLESVFNHVVLPPKLPGCRDSNGRAVEDNLLARLLGACEALSTLPGQGAQSCWEFVRQQLLICLDLHRCRLDRASIRRAFSNLSVDCPLVLYIEEQNCAILVRLLPSDGGDDNVVFETFEGSPSSEAVLAAEGALQWDFPGRAARIPLAVFSNPSFTETLATFLEQASTEALDRFAARSRKAGASISETRDSVNPALISQMLLPLLEAIGSSVHVPMLRKRVRDDVNLDRAELPWRRLPYWLVLRVAVQRHLCLVLGNNKGRPCYKFLICTLLSQLLTDCASQLAPELTVLLRSKLCRRLAKLEMEMAEASPEHRAVYRRLFESISPSIRGAVRAAMSHVEARWHRYRAEITPSIPRLPLRADGESLRLSLNNSAAYLDSLLQSAASRKRKGVPEGTVELESGTGSDPMQQFILQCFELSRLEMDIRQDRILSRTDGQCSRLALRITDFVHDTGGAFDTGPEQASVSILSIFDLWVKLDEGVVAKFPLLLDYHPGFSPELLDILQLAKVQDMERLRRIQGHLRDRCQRCRFGSKTIMSGLSGECFAARFMAESTDLQSLQRQIEAESHKARVEAESRWRKAYDEYDALTMRLDEISCTCLKMPNGAYGARNCERCRCRRKRKKLRVNVHEDFLPSESWAIAAVVLELGMPGCLAAYRDATWIIMSRLAHPSRSGAPSATPHMRLTNYGPLKRFVKSEKRILSVASAKKSFLQSHYRQIKMKADRSAVLLPYSLDFRLYDAKSETWVGDLRKPLTFSHLCGVRIPAALQGSVFPLDAHPHHDPDGPSSYQAIANQARCPVNMSKHELLSYQRLLSGRARRWLTLLSELGSPHLNFNCEDTMHLISQLAVQAGPARQHQDTLGDVHVVFRDVSFCACLAEQIERRLGTIRTNWREVYCMEMLITMSLRLLWLAGPDGRSAAEVLLRAAREVTLGWVARTHEQRWHCAESGVGETAAKYCLWASLLCRRTFVVLEHARVDMSAKELEDFVQASVALRQNLELSPALRSMLVRDMKMAHAVQDAVKSAIQQHPAGLDRAIASIWADGADQGLAAELRCGEWEFLPSHAGPWVTCMASPINVLDAAQRLHYNFVDGRLLVDGSLVSKPPLDISNSAHVKELFGDQYLLTFPSPRLGMSHMVARRQGQYRIHLGHRNGRVVIQAVNRGKVLEYVPSAVFSGTDTCDLPLGLVRDCVHWLDLGSGRLEIRRKPHVWRTRGSDWILEVRKRRAYLGRNKASLVGPHSHLAQMVAGILGGFEDSRKLVIFQPLRPNGTLSVELRNLGLSFLVNDKGLLECREVGAEVDPDQDAGTLYGFRSGLVLRAVGAGGERSILVPLGAVSWSREGIHVSVRMGSADHYGRFGIDQVLGQLTCPPEPELLYAKALLHALTSFALPDSLTRRTGAEESLRTLESGRGQPWQPLGDGAKKSLAVLRELTPQRNYYPPDRRRFQTARWDGSLTVAVQHESYRPVVSGILERSEQLRAFADSAGGTSASLEAHREPPASWLHRRAERQRLCYERATSRRAELGPAARELSSTYQPRDRELTLPEATRVYRLAESFLCRPREIHMAGSLSASLQRWQRIGGFHEGQEGNAVLPLADLVSSNIAEQWGSLVDTFRSTDRGRPYEALFKLALLAFSPEPDTDVLRFFAACHHLDELRALQPPRHPLFADFESGETPTLPSLQRVVSATFDESDFATTVPVRYTSRGAVYTFEGDQEERLSQCRQEADSFAAFILQQWPSPEPSAGGFGAQELDVTRAMGAVLPEWRRMYRNLRLSEYSDAVQHILDNYPGKPDESTPASWDPGAHEPFSLTRSGGPAVPLLVRDACFHISDPAAGAPPTQACHNKGPSLRPRNPAQRVERMRREVAAGTSRPRRREVDELGAILSRFTTSPDGTRRDYGNSLRSSLAALESASGRAEENGGDDRVPDLAVVEAQISDALSSVEGQRETVTAAFSSGDPRFRWLGLADLWPWTSAGALLELLRSSNAHPLGLPARKLLVSYGLSVARLQRLRRIRSAQQQGDTARAAAEWQNVGHASWSPLDLPDWLLLEIDSNLLIRPEQVEVAHAILYPASGSNSVLQMNMGCGKTSCIVPMAMSVLADGVQLARLIVPRALLSQTAQAMQARLGGLVGRDIIHVPFSRRTPKAPAIIPLYSGLHERARLRRGIVLAAPEHVLSYKLGGLQRLADSLLDEAREMIAFQARLSETCRDVLDESDYTLGVKTQLIYPSGPQLPLDGQPHRWVVVQGLLLLAEDHLPGIQKDFPQSLELSERRGRFPVAHFLQADAEDELMRRIARDVSSGRTVVLARASPAQGLPSALVQGMLLSDRADPGLVELVARQFPNAKAASDSILLVHGLLRKRILTTCLKKRWNVQYGFHPARHPVAVPFDAKGVPSEQSEFGHPDVALVLTCLSFYYAGITATQFRQSLQCVLRSDDPVAEYDKWTQGLDGVVPGHLSHCNAISLDNQEQVDQLWRIFRLSRTVLNHYMNNFVFPAHARQFDVKMQASGWDLPLVPLLVPLEASLATSPSPRPMSTGFSGTNDNRLLLPLTIKQQDLESLRHTNAEVLTYLLQPRSREYYCVLWRVNREEELMAELSRRRIRVLIDAGAYVLEQDNKSLVKTWLSKDTQAKAAVYFGTDNRPWVQYRNGKKALLISTPFAEALDECLVYLDEAHTRGVDLRLPRNARGALTLALGQTKDHTVQAAMRLRALGSTQAVVFFAPPEVHQSIVDTCKLPRGQSVDSSHVVTWLLEQTCHANEQLRGLHLAQGYDFCRRAGAQLRYSNFLEDEADRAKLLSVIRRPERQTLVTLYGAETAAGRPSSPPVAGSFPPGKLCELMLELNREQEMSSGDKGHNSVLEEVEQEREVEFQAEQVRQTQERPTYEALRFPGLHPAIRRFVETGNLSGELGYQHAFSAMASTRIGREYGAPPAKESRLFVSGEYMRTITLRDGSDIDDFLRPVEWILLNPTSQIALIVVPEEAELLIPMLRETTSSKRGALTHLITYVLPLSRDMSNFDGLLHSLPPLPAGHQVSGRLWMELDIFAGRLYAGFDKCTNLRRYMESPDGAAMSANPAGFLLEWLALRHKGQDITHTPMAYVCQGWPLREDHHLFAVQEGQFPVNLDPVVESTGSGGIWDSDRDSSSDDEFTFGSGG</sequence>
<evidence type="ECO:0000259" key="9">
    <source>
        <dbReference type="Pfam" id="PF12359"/>
    </source>
</evidence>
<proteinExistence type="predicted"/>
<dbReference type="SUPFAM" id="SSF52540">
    <property type="entry name" value="P-loop containing nucleoside triphosphate hydrolases"/>
    <property type="match status" value="1"/>
</dbReference>
<feature type="domain" description="DUF6606" evidence="10">
    <location>
        <begin position="8"/>
        <end position="280"/>
    </location>
</feature>
<dbReference type="Gene3D" id="3.40.50.300">
    <property type="entry name" value="P-loop containing nucleotide triphosphate hydrolases"/>
    <property type="match status" value="1"/>
</dbReference>
<protein>
    <recommendedName>
        <fullName evidence="2">ubiquitinyl hydrolase 1</fullName>
        <ecNumber evidence="2">3.4.19.12</ecNumber>
    </recommendedName>
</protein>
<feature type="domain" description="DUF3645" evidence="9">
    <location>
        <begin position="2376"/>
        <end position="2408"/>
    </location>
</feature>
<comment type="caution">
    <text evidence="11">The sequence shown here is derived from an EMBL/GenBank/DDBJ whole genome shotgun (WGS) entry which is preliminary data.</text>
</comment>
<evidence type="ECO:0000256" key="7">
    <source>
        <dbReference type="SAM" id="MobiDB-lite"/>
    </source>
</evidence>
<evidence type="ECO:0000256" key="4">
    <source>
        <dbReference type="ARBA" id="ARBA00022786"/>
    </source>
</evidence>
<dbReference type="InterPro" id="IPR051346">
    <property type="entry name" value="OTU_Deubiquitinase"/>
</dbReference>
<dbReference type="InterPro" id="IPR046541">
    <property type="entry name" value="DUF6606"/>
</dbReference>